<evidence type="ECO:0000313" key="2">
    <source>
        <dbReference type="Proteomes" id="UP000050525"/>
    </source>
</evidence>
<dbReference type="Proteomes" id="UP000050525">
    <property type="component" value="Unassembled WGS sequence"/>
</dbReference>
<protein>
    <submittedName>
        <fullName evidence="1">Uncharacterized protein</fullName>
    </submittedName>
</protein>
<comment type="caution">
    <text evidence="1">The sequence shown here is derived from an EMBL/GenBank/DDBJ whole genome shotgun (WGS) entry which is preliminary data.</text>
</comment>
<organism evidence="1 2">
    <name type="scientific">Alligator mississippiensis</name>
    <name type="common">American alligator</name>
    <dbReference type="NCBI Taxonomy" id="8496"/>
    <lineage>
        <taxon>Eukaryota</taxon>
        <taxon>Metazoa</taxon>
        <taxon>Chordata</taxon>
        <taxon>Craniata</taxon>
        <taxon>Vertebrata</taxon>
        <taxon>Euteleostomi</taxon>
        <taxon>Archelosauria</taxon>
        <taxon>Archosauria</taxon>
        <taxon>Crocodylia</taxon>
        <taxon>Alligatoridae</taxon>
        <taxon>Alligatorinae</taxon>
        <taxon>Alligator</taxon>
    </lineage>
</organism>
<dbReference type="AlphaFoldDB" id="A0A151NFW0"/>
<accession>A0A151NFW0</accession>
<proteinExistence type="predicted"/>
<dbReference type="EMBL" id="AKHW03003120">
    <property type="protein sequence ID" value="KYO35693.1"/>
    <property type="molecule type" value="Genomic_DNA"/>
</dbReference>
<keyword evidence="2" id="KW-1185">Reference proteome</keyword>
<gene>
    <name evidence="1" type="ORF">Y1Q_0010139</name>
</gene>
<evidence type="ECO:0000313" key="1">
    <source>
        <dbReference type="EMBL" id="KYO35693.1"/>
    </source>
</evidence>
<reference evidence="1 2" key="1">
    <citation type="journal article" date="2012" name="Genome Biol.">
        <title>Sequencing three crocodilian genomes to illuminate the evolution of archosaurs and amniotes.</title>
        <authorList>
            <person name="St John J.A."/>
            <person name="Braun E.L."/>
            <person name="Isberg S.R."/>
            <person name="Miles L.G."/>
            <person name="Chong A.Y."/>
            <person name="Gongora J."/>
            <person name="Dalzell P."/>
            <person name="Moran C."/>
            <person name="Bed'hom B."/>
            <person name="Abzhanov A."/>
            <person name="Burgess S.C."/>
            <person name="Cooksey A.M."/>
            <person name="Castoe T.A."/>
            <person name="Crawford N.G."/>
            <person name="Densmore L.D."/>
            <person name="Drew J.C."/>
            <person name="Edwards S.V."/>
            <person name="Faircloth B.C."/>
            <person name="Fujita M.K."/>
            <person name="Greenwold M.J."/>
            <person name="Hoffmann F.G."/>
            <person name="Howard J.M."/>
            <person name="Iguchi T."/>
            <person name="Janes D.E."/>
            <person name="Khan S.Y."/>
            <person name="Kohno S."/>
            <person name="de Koning A.J."/>
            <person name="Lance S.L."/>
            <person name="McCarthy F.M."/>
            <person name="McCormack J.E."/>
            <person name="Merchant M.E."/>
            <person name="Peterson D.G."/>
            <person name="Pollock D.D."/>
            <person name="Pourmand N."/>
            <person name="Raney B.J."/>
            <person name="Roessler K.A."/>
            <person name="Sanford J.R."/>
            <person name="Sawyer R.H."/>
            <person name="Schmidt C.J."/>
            <person name="Triplett E.W."/>
            <person name="Tuberville T.D."/>
            <person name="Venegas-Anaya M."/>
            <person name="Howard J.T."/>
            <person name="Jarvis E.D."/>
            <person name="Guillette L.J.Jr."/>
            <person name="Glenn T.C."/>
            <person name="Green R.E."/>
            <person name="Ray D.A."/>
        </authorList>
    </citation>
    <scope>NUCLEOTIDE SEQUENCE [LARGE SCALE GENOMIC DNA]</scope>
    <source>
        <strain evidence="1">KSC_2009_1</strain>
    </source>
</reference>
<name>A0A151NFW0_ALLMI</name>
<sequence>MGICEHICVSESLYATMCSSTSPFQDGCFETALPSSLYGGTKREVLLQLGRKAIEERPFGVGDMMENEEKLAGRTTLSAD</sequence>